<proteinExistence type="predicted"/>
<sequence length="67" mass="7872">LENEEVISNSDELYSKDMEFNQDTLNISEIVDLTQHYSEDEREILDANNDNSMQTRNMIYSPKDLVD</sequence>
<feature type="region of interest" description="Disordered" evidence="1">
    <location>
        <begin position="46"/>
        <end position="67"/>
    </location>
</feature>
<reference evidence="2" key="1">
    <citation type="submission" date="2021-06" db="EMBL/GenBank/DDBJ databases">
        <authorList>
            <person name="Kallberg Y."/>
            <person name="Tangrot J."/>
            <person name="Rosling A."/>
        </authorList>
    </citation>
    <scope>NUCLEOTIDE SEQUENCE</scope>
    <source>
        <strain evidence="2">FL966</strain>
    </source>
</reference>
<dbReference type="AlphaFoldDB" id="A0A9N9I7S2"/>
<keyword evidence="3" id="KW-1185">Reference proteome</keyword>
<feature type="non-terminal residue" evidence="2">
    <location>
        <position position="1"/>
    </location>
</feature>
<protein>
    <submittedName>
        <fullName evidence="2">688_t:CDS:1</fullName>
    </submittedName>
</protein>
<feature type="compositionally biased region" description="Polar residues" evidence="1">
    <location>
        <begin position="48"/>
        <end position="58"/>
    </location>
</feature>
<comment type="caution">
    <text evidence="2">The sequence shown here is derived from an EMBL/GenBank/DDBJ whole genome shotgun (WGS) entry which is preliminary data.</text>
</comment>
<evidence type="ECO:0000256" key="1">
    <source>
        <dbReference type="SAM" id="MobiDB-lite"/>
    </source>
</evidence>
<organism evidence="2 3">
    <name type="scientific">Cetraspora pellucida</name>
    <dbReference type="NCBI Taxonomy" id="1433469"/>
    <lineage>
        <taxon>Eukaryota</taxon>
        <taxon>Fungi</taxon>
        <taxon>Fungi incertae sedis</taxon>
        <taxon>Mucoromycota</taxon>
        <taxon>Glomeromycotina</taxon>
        <taxon>Glomeromycetes</taxon>
        <taxon>Diversisporales</taxon>
        <taxon>Gigasporaceae</taxon>
        <taxon>Cetraspora</taxon>
    </lineage>
</organism>
<dbReference type="Proteomes" id="UP000789759">
    <property type="component" value="Unassembled WGS sequence"/>
</dbReference>
<evidence type="ECO:0000313" key="2">
    <source>
        <dbReference type="EMBL" id="CAG8723087.1"/>
    </source>
</evidence>
<accession>A0A9N9I7S2</accession>
<gene>
    <name evidence="2" type="ORF">CPELLU_LOCUS13019</name>
</gene>
<dbReference type="EMBL" id="CAJVQA010013276">
    <property type="protein sequence ID" value="CAG8723087.1"/>
    <property type="molecule type" value="Genomic_DNA"/>
</dbReference>
<name>A0A9N9I7S2_9GLOM</name>
<evidence type="ECO:0000313" key="3">
    <source>
        <dbReference type="Proteomes" id="UP000789759"/>
    </source>
</evidence>